<evidence type="ECO:0000256" key="5">
    <source>
        <dbReference type="ARBA" id="ARBA00051722"/>
    </source>
</evidence>
<dbReference type="InterPro" id="IPR023485">
    <property type="entry name" value="Ptyr_pPase"/>
</dbReference>
<comment type="similarity">
    <text evidence="1">Belongs to the low molecular weight phosphotyrosine protein phosphatase family.</text>
</comment>
<dbReference type="EMBL" id="FNNC01000001">
    <property type="protein sequence ID" value="SDW22164.1"/>
    <property type="molecule type" value="Genomic_DNA"/>
</dbReference>
<protein>
    <recommendedName>
        <fullName evidence="2">protein-tyrosine-phosphatase</fullName>
        <ecNumber evidence="2">3.1.3.48</ecNumber>
    </recommendedName>
</protein>
<dbReference type="SUPFAM" id="SSF52788">
    <property type="entry name" value="Phosphotyrosine protein phosphatases I"/>
    <property type="match status" value="1"/>
</dbReference>
<feature type="active site" evidence="6">
    <location>
        <position position="15"/>
    </location>
</feature>
<feature type="domain" description="Phosphotyrosine protein phosphatase I" evidence="7">
    <location>
        <begin position="3"/>
        <end position="148"/>
    </location>
</feature>
<evidence type="ECO:0000256" key="6">
    <source>
        <dbReference type="PIRSR" id="PIRSR617867-1"/>
    </source>
</evidence>
<dbReference type="RefSeq" id="WP_091611665.1">
    <property type="nucleotide sequence ID" value="NZ_FNNC01000001.1"/>
</dbReference>
<dbReference type="OrthoDB" id="9784339at2"/>
<organism evidence="8 9">
    <name type="scientific">Marinococcus luteus</name>
    <dbReference type="NCBI Taxonomy" id="1122204"/>
    <lineage>
        <taxon>Bacteria</taxon>
        <taxon>Bacillati</taxon>
        <taxon>Bacillota</taxon>
        <taxon>Bacilli</taxon>
        <taxon>Bacillales</taxon>
        <taxon>Bacillaceae</taxon>
        <taxon>Marinococcus</taxon>
    </lineage>
</organism>
<dbReference type="EC" id="3.1.3.48" evidence="2"/>
<dbReference type="Pfam" id="PF01451">
    <property type="entry name" value="LMWPc"/>
    <property type="match status" value="1"/>
</dbReference>
<accession>A0A1H2RTT4</accession>
<sequence>MSIKILFICLGNICRSPMAEALFQKHLQEAGVENKISVDSAGLGDWHAGSPPHEGTIDVLEQHGIAAGTGTARVVEAGEEADYIVAMDDQNLEMLQDFHVSTKDGRIWKLLDFHPDRRKEDVPDPYFDNNFGHVFELINTSTFHLLQWIREQENV</sequence>
<reference evidence="8 9" key="1">
    <citation type="submission" date="2016-10" db="EMBL/GenBank/DDBJ databases">
        <authorList>
            <person name="de Groot N.N."/>
        </authorList>
    </citation>
    <scope>NUCLEOTIDE SEQUENCE [LARGE SCALE GENOMIC DNA]</scope>
    <source>
        <strain evidence="8 9">DSM 23126</strain>
    </source>
</reference>
<dbReference type="AlphaFoldDB" id="A0A1H2RTT4"/>
<evidence type="ECO:0000256" key="3">
    <source>
        <dbReference type="ARBA" id="ARBA00022801"/>
    </source>
</evidence>
<dbReference type="PANTHER" id="PTHR11717:SF7">
    <property type="entry name" value="LOW MOLECULAR WEIGHT PHOSPHOTYROSINE PROTEIN PHOSPHATASE"/>
    <property type="match status" value="1"/>
</dbReference>
<evidence type="ECO:0000256" key="1">
    <source>
        <dbReference type="ARBA" id="ARBA00011063"/>
    </source>
</evidence>
<comment type="catalytic activity">
    <reaction evidence="5">
        <text>O-phospho-L-tyrosyl-[protein] + H2O = L-tyrosyl-[protein] + phosphate</text>
        <dbReference type="Rhea" id="RHEA:10684"/>
        <dbReference type="Rhea" id="RHEA-COMP:10136"/>
        <dbReference type="Rhea" id="RHEA-COMP:20101"/>
        <dbReference type="ChEBI" id="CHEBI:15377"/>
        <dbReference type="ChEBI" id="CHEBI:43474"/>
        <dbReference type="ChEBI" id="CHEBI:46858"/>
        <dbReference type="ChEBI" id="CHEBI:61978"/>
        <dbReference type="EC" id="3.1.3.48"/>
    </reaction>
</comment>
<keyword evidence="3" id="KW-0378">Hydrolase</keyword>
<dbReference type="PANTHER" id="PTHR11717">
    <property type="entry name" value="LOW MOLECULAR WEIGHT PROTEIN TYROSINE PHOSPHATASE"/>
    <property type="match status" value="1"/>
</dbReference>
<dbReference type="PRINTS" id="PR00719">
    <property type="entry name" value="LMWPTPASE"/>
</dbReference>
<dbReference type="CDD" id="cd16343">
    <property type="entry name" value="LMWPTP"/>
    <property type="match status" value="1"/>
</dbReference>
<dbReference type="Proteomes" id="UP000199488">
    <property type="component" value="Unassembled WGS sequence"/>
</dbReference>
<dbReference type="InterPro" id="IPR017867">
    <property type="entry name" value="Tyr_phospatase_low_mol_wt"/>
</dbReference>
<feature type="active site" description="Nucleophile" evidence="6">
    <location>
        <position position="9"/>
    </location>
</feature>
<dbReference type="Gene3D" id="3.40.50.2300">
    <property type="match status" value="1"/>
</dbReference>
<dbReference type="InterPro" id="IPR050438">
    <property type="entry name" value="LMW_PTPase"/>
</dbReference>
<keyword evidence="9" id="KW-1185">Reference proteome</keyword>
<evidence type="ECO:0000313" key="8">
    <source>
        <dbReference type="EMBL" id="SDW22164.1"/>
    </source>
</evidence>
<dbReference type="SMART" id="SM00226">
    <property type="entry name" value="LMWPc"/>
    <property type="match status" value="1"/>
</dbReference>
<name>A0A1H2RTT4_9BACI</name>
<dbReference type="STRING" id="1122204.SAMN05421781_0889"/>
<dbReference type="GO" id="GO:0004725">
    <property type="term" value="F:protein tyrosine phosphatase activity"/>
    <property type="evidence" value="ECO:0007669"/>
    <property type="project" value="UniProtKB-EC"/>
</dbReference>
<feature type="active site" description="Proton donor" evidence="6">
    <location>
        <position position="124"/>
    </location>
</feature>
<proteinExistence type="inferred from homology"/>
<gene>
    <name evidence="8" type="ORF">SAMN05421781_0889</name>
</gene>
<evidence type="ECO:0000256" key="4">
    <source>
        <dbReference type="ARBA" id="ARBA00022912"/>
    </source>
</evidence>
<evidence type="ECO:0000256" key="2">
    <source>
        <dbReference type="ARBA" id="ARBA00013064"/>
    </source>
</evidence>
<evidence type="ECO:0000259" key="7">
    <source>
        <dbReference type="SMART" id="SM00226"/>
    </source>
</evidence>
<keyword evidence="4" id="KW-0904">Protein phosphatase</keyword>
<evidence type="ECO:0000313" key="9">
    <source>
        <dbReference type="Proteomes" id="UP000199488"/>
    </source>
</evidence>
<dbReference type="InterPro" id="IPR036196">
    <property type="entry name" value="Ptyr_pPase_sf"/>
</dbReference>